<keyword evidence="1" id="KW-0472">Membrane</keyword>
<evidence type="ECO:0000313" key="2">
    <source>
        <dbReference type="EMBL" id="MFD1586179.1"/>
    </source>
</evidence>
<name>A0ABD6C7Z9_9EURY</name>
<dbReference type="EMBL" id="JBHUDJ010000002">
    <property type="protein sequence ID" value="MFD1586179.1"/>
    <property type="molecule type" value="Genomic_DNA"/>
</dbReference>
<feature type="transmembrane region" description="Helical" evidence="1">
    <location>
        <begin position="7"/>
        <end position="26"/>
    </location>
</feature>
<comment type="caution">
    <text evidence="2">The sequence shown here is derived from an EMBL/GenBank/DDBJ whole genome shotgun (WGS) entry which is preliminary data.</text>
</comment>
<feature type="transmembrane region" description="Helical" evidence="1">
    <location>
        <begin position="46"/>
        <end position="64"/>
    </location>
</feature>
<evidence type="ECO:0000313" key="3">
    <source>
        <dbReference type="Proteomes" id="UP001597119"/>
    </source>
</evidence>
<protein>
    <submittedName>
        <fullName evidence="2">Uncharacterized protein</fullName>
    </submittedName>
</protein>
<accession>A0ABD6C7Z9</accession>
<dbReference type="AlphaFoldDB" id="A0ABD6C7Z9"/>
<keyword evidence="3" id="KW-1185">Reference proteome</keyword>
<feature type="transmembrane region" description="Helical" evidence="1">
    <location>
        <begin position="204"/>
        <end position="221"/>
    </location>
</feature>
<reference evidence="2 3" key="1">
    <citation type="journal article" date="2019" name="Int. J. Syst. Evol. Microbiol.">
        <title>The Global Catalogue of Microorganisms (GCM) 10K type strain sequencing project: providing services to taxonomists for standard genome sequencing and annotation.</title>
        <authorList>
            <consortium name="The Broad Institute Genomics Platform"/>
            <consortium name="The Broad Institute Genome Sequencing Center for Infectious Disease"/>
            <person name="Wu L."/>
            <person name="Ma J."/>
        </authorList>
    </citation>
    <scope>NUCLEOTIDE SEQUENCE [LARGE SCALE GENOMIC DNA]</scope>
    <source>
        <strain evidence="2 3">CGMCC 1.12125</strain>
    </source>
</reference>
<organism evidence="2 3">
    <name type="scientific">Halorientalis brevis</name>
    <dbReference type="NCBI Taxonomy" id="1126241"/>
    <lineage>
        <taxon>Archaea</taxon>
        <taxon>Methanobacteriati</taxon>
        <taxon>Methanobacteriota</taxon>
        <taxon>Stenosarchaea group</taxon>
        <taxon>Halobacteria</taxon>
        <taxon>Halobacteriales</taxon>
        <taxon>Haloarculaceae</taxon>
        <taxon>Halorientalis</taxon>
    </lineage>
</organism>
<sequence>MTTSGSAFGQLSYGVFYVPSIVFGYLLSNPQDPAIDFLPTIGFMSLSRLDILSILAIVSFLGAIQGHGIARAVYGPDGPVYRPKQGSIQLQHTLAIILNVKPDRIPIVLCRVPQNGYLIEMLGYVDNLSRKFLYNSSKGEVPLDIDPPLPKHRLEIAYEQLFDVFGLMSIWKVPRIIFFLPAGLQKITGWIAFLLMSASLYFNGIRYVPMFLGGVLFLLLFRAKLWGPIPDIADPDALKDRFTPEYKMHLDDNRSRKRINRNK</sequence>
<dbReference type="RefSeq" id="WP_247376413.1">
    <property type="nucleotide sequence ID" value="NZ_JALLGV010000002.1"/>
</dbReference>
<feature type="transmembrane region" description="Helical" evidence="1">
    <location>
        <begin position="176"/>
        <end position="198"/>
    </location>
</feature>
<proteinExistence type="predicted"/>
<dbReference type="Proteomes" id="UP001597119">
    <property type="component" value="Unassembled WGS sequence"/>
</dbReference>
<keyword evidence="1" id="KW-1133">Transmembrane helix</keyword>
<evidence type="ECO:0000256" key="1">
    <source>
        <dbReference type="SAM" id="Phobius"/>
    </source>
</evidence>
<keyword evidence="1" id="KW-0812">Transmembrane</keyword>
<gene>
    <name evidence="2" type="ORF">ACFR9U_04235</name>
</gene>